<dbReference type="CDD" id="cd09917">
    <property type="entry name" value="F-box_SF"/>
    <property type="match status" value="1"/>
</dbReference>
<evidence type="ECO:0000259" key="1">
    <source>
        <dbReference type="Pfam" id="PF12937"/>
    </source>
</evidence>
<reference evidence="2" key="1">
    <citation type="journal article" date="2019" name="Database">
        <title>The radish genome database (RadishGD): an integrated information resource for radish genomics.</title>
        <authorList>
            <person name="Yu H.J."/>
            <person name="Baek S."/>
            <person name="Lee Y.J."/>
            <person name="Cho A."/>
            <person name="Mun J.H."/>
        </authorList>
    </citation>
    <scope>NUCLEOTIDE SEQUENCE [LARGE SCALE GENOMIC DNA]</scope>
    <source>
        <strain evidence="2">cv. WK10039</strain>
    </source>
</reference>
<dbReference type="KEGG" id="rsz:130509095"/>
<dbReference type="InterPro" id="IPR036047">
    <property type="entry name" value="F-box-like_dom_sf"/>
</dbReference>
<dbReference type="InterPro" id="IPR001810">
    <property type="entry name" value="F-box_dom"/>
</dbReference>
<dbReference type="PANTHER" id="PTHR39741">
    <property type="entry name" value="F-BOX DOMAIN CONTAINING PROTEIN, EXPRESSED"/>
    <property type="match status" value="1"/>
</dbReference>
<dbReference type="GeneID" id="130509095"/>
<organism evidence="2 3">
    <name type="scientific">Raphanus sativus</name>
    <name type="common">Radish</name>
    <name type="synonym">Raphanus raphanistrum var. sativus</name>
    <dbReference type="NCBI Taxonomy" id="3726"/>
    <lineage>
        <taxon>Eukaryota</taxon>
        <taxon>Viridiplantae</taxon>
        <taxon>Streptophyta</taxon>
        <taxon>Embryophyta</taxon>
        <taxon>Tracheophyta</taxon>
        <taxon>Spermatophyta</taxon>
        <taxon>Magnoliopsida</taxon>
        <taxon>eudicotyledons</taxon>
        <taxon>Gunneridae</taxon>
        <taxon>Pentapetalae</taxon>
        <taxon>rosids</taxon>
        <taxon>malvids</taxon>
        <taxon>Brassicales</taxon>
        <taxon>Brassicaceae</taxon>
        <taxon>Brassiceae</taxon>
        <taxon>Raphanus</taxon>
    </lineage>
</organism>
<dbReference type="Proteomes" id="UP000504610">
    <property type="component" value="Chromosome 3"/>
</dbReference>
<feature type="domain" description="F-box" evidence="1">
    <location>
        <begin position="12"/>
        <end position="50"/>
    </location>
</feature>
<keyword evidence="2" id="KW-1185">Reference proteome</keyword>
<dbReference type="InterPro" id="IPR055336">
    <property type="entry name" value="At4g00755-like"/>
</dbReference>
<dbReference type="RefSeq" id="XP_056860679.1">
    <property type="nucleotide sequence ID" value="XM_057004699.1"/>
</dbReference>
<protein>
    <submittedName>
        <fullName evidence="3">F-box protein At4g00755-like</fullName>
    </submittedName>
</protein>
<evidence type="ECO:0000313" key="2">
    <source>
        <dbReference type="Proteomes" id="UP000504610"/>
    </source>
</evidence>
<dbReference type="SUPFAM" id="SSF81383">
    <property type="entry name" value="F-box domain"/>
    <property type="match status" value="1"/>
</dbReference>
<dbReference type="AlphaFoldDB" id="A0A9W3DAB2"/>
<dbReference type="OrthoDB" id="63379at2759"/>
<gene>
    <name evidence="3" type="primary">LOC130509095</name>
</gene>
<dbReference type="Pfam" id="PF12937">
    <property type="entry name" value="F-box-like"/>
    <property type="match status" value="1"/>
</dbReference>
<dbReference type="PANTHER" id="PTHR39741:SF14">
    <property type="entry name" value="F-BOX DOMAIN-CONTAINING PROTEIN"/>
    <property type="match status" value="1"/>
</dbReference>
<dbReference type="Gene3D" id="1.20.1280.50">
    <property type="match status" value="1"/>
</dbReference>
<name>A0A9W3DAB2_RAPSA</name>
<evidence type="ECO:0000313" key="3">
    <source>
        <dbReference type="RefSeq" id="XP_056860679.1"/>
    </source>
</evidence>
<sequence>MDFLNKLDTDTSLSIFCRLNDPSDVVRASAVSRSWRDLVIRYGLSKNLCFKLFHQLTCVDRVNDESSGWSKLLEREHRAFALLAKGCTSSPITSCIADAIVASSTDNFPEECILNTLDERDRIGATPSYWSSSGQHKTSVPETLVYKLKGDLCVVTEFSIHPFQAYFQSGSPIYSSHYVRFRLGHLDNKSQEKNNYVWTYTSQQFAMAQENRLQNFKLAEPVVCIGGYMLIEFLGRVQTQELDGLYYICVSHVKVMGRSLAKSFRLVDADGESGKVGLKVVSYCDPREMGEEEVGQRPFRQMVRNHLDELLYFRRR</sequence>
<proteinExistence type="predicted"/>
<reference evidence="3" key="2">
    <citation type="submission" date="2025-08" db="UniProtKB">
        <authorList>
            <consortium name="RefSeq"/>
        </authorList>
    </citation>
    <scope>IDENTIFICATION</scope>
    <source>
        <tissue evidence="3">Leaf</tissue>
    </source>
</reference>
<accession>A0A9W3DAB2</accession>